<reference evidence="2" key="1">
    <citation type="submission" date="2023-06" db="EMBL/GenBank/DDBJ databases">
        <title>Genome-scale phylogeny and comparative genomics of the fungal order Sordariales.</title>
        <authorList>
            <consortium name="Lawrence Berkeley National Laboratory"/>
            <person name="Hensen N."/>
            <person name="Bonometti L."/>
            <person name="Westerberg I."/>
            <person name="Brannstrom I.O."/>
            <person name="Guillou S."/>
            <person name="Cros-Aarteil S."/>
            <person name="Calhoun S."/>
            <person name="Haridas S."/>
            <person name="Kuo A."/>
            <person name="Mondo S."/>
            <person name="Pangilinan J."/>
            <person name="Riley R."/>
            <person name="LaButti K."/>
            <person name="Andreopoulos B."/>
            <person name="Lipzen A."/>
            <person name="Chen C."/>
            <person name="Yanf M."/>
            <person name="Daum C."/>
            <person name="Ng V."/>
            <person name="Clum A."/>
            <person name="Steindorff A."/>
            <person name="Ohm R."/>
            <person name="Martin F."/>
            <person name="Silar P."/>
            <person name="Natvig D."/>
            <person name="Lalanne C."/>
            <person name="Gautier V."/>
            <person name="Ament-velasquez S.L."/>
            <person name="Kruys A."/>
            <person name="Hutchinson M.I."/>
            <person name="Powell A.J."/>
            <person name="Barry K."/>
            <person name="Miller A.N."/>
            <person name="Grigoriev I.V."/>
            <person name="Debuchy R."/>
            <person name="Gladieux P."/>
            <person name="Thoren M.H."/>
            <person name="Johannesson H."/>
        </authorList>
    </citation>
    <scope>NUCLEOTIDE SEQUENCE</scope>
    <source>
        <strain evidence="2">SMH3187-1</strain>
    </source>
</reference>
<keyword evidence="1" id="KW-0732">Signal</keyword>
<dbReference type="EMBL" id="JAUKUD010000001">
    <property type="protein sequence ID" value="KAK0753777.1"/>
    <property type="molecule type" value="Genomic_DNA"/>
</dbReference>
<name>A0AA40F9N2_9PEZI</name>
<comment type="caution">
    <text evidence="2">The sequence shown here is derived from an EMBL/GenBank/DDBJ whole genome shotgun (WGS) entry which is preliminary data.</text>
</comment>
<evidence type="ECO:0000313" key="2">
    <source>
        <dbReference type="EMBL" id="KAK0753777.1"/>
    </source>
</evidence>
<proteinExistence type="predicted"/>
<accession>A0AA40F9N2</accession>
<evidence type="ECO:0000313" key="3">
    <source>
        <dbReference type="Proteomes" id="UP001172155"/>
    </source>
</evidence>
<evidence type="ECO:0000256" key="1">
    <source>
        <dbReference type="SAM" id="SignalP"/>
    </source>
</evidence>
<dbReference type="AlphaFoldDB" id="A0AA40F9N2"/>
<gene>
    <name evidence="2" type="ORF">B0T18DRAFT_453111</name>
</gene>
<feature type="chain" id="PRO_5041454283" evidence="1">
    <location>
        <begin position="28"/>
        <end position="159"/>
    </location>
</feature>
<sequence>MIKNAFIKAGTAIGMFLMVIAPSPVRAANLCGSGYVLVERYTAHHDIYDTLGMYADLYYSSSAKRNCLVANHAGTLYGSADYTLAAIWPAGYAAPACNSVGCDEGTYSKYAGPVYTPAGVNMAGRCVNFDAAVGLQVHKERLNVHCGYCIDMTGEQQDS</sequence>
<protein>
    <submittedName>
        <fullName evidence="2">Uncharacterized protein</fullName>
    </submittedName>
</protein>
<feature type="signal peptide" evidence="1">
    <location>
        <begin position="1"/>
        <end position="27"/>
    </location>
</feature>
<dbReference type="Proteomes" id="UP001172155">
    <property type="component" value="Unassembled WGS sequence"/>
</dbReference>
<organism evidence="2 3">
    <name type="scientific">Schizothecium vesticola</name>
    <dbReference type="NCBI Taxonomy" id="314040"/>
    <lineage>
        <taxon>Eukaryota</taxon>
        <taxon>Fungi</taxon>
        <taxon>Dikarya</taxon>
        <taxon>Ascomycota</taxon>
        <taxon>Pezizomycotina</taxon>
        <taxon>Sordariomycetes</taxon>
        <taxon>Sordariomycetidae</taxon>
        <taxon>Sordariales</taxon>
        <taxon>Schizotheciaceae</taxon>
        <taxon>Schizothecium</taxon>
    </lineage>
</organism>
<keyword evidence="3" id="KW-1185">Reference proteome</keyword>